<dbReference type="STRING" id="1380566.A0A179FFR3"/>
<proteinExistence type="inferred from homology"/>
<keyword evidence="5 10" id="KW-0812">Transmembrane</keyword>
<dbReference type="InterPro" id="IPR035952">
    <property type="entry name" value="Rhomboid-like_sf"/>
</dbReference>
<dbReference type="GeneID" id="28848805"/>
<evidence type="ECO:0000313" key="14">
    <source>
        <dbReference type="Proteomes" id="UP000078397"/>
    </source>
</evidence>
<feature type="region of interest" description="Disordered" evidence="11">
    <location>
        <begin position="1"/>
        <end position="65"/>
    </location>
</feature>
<evidence type="ECO:0000256" key="1">
    <source>
        <dbReference type="ARBA" id="ARBA00000156"/>
    </source>
</evidence>
<evidence type="ECO:0000256" key="11">
    <source>
        <dbReference type="SAM" id="MobiDB-lite"/>
    </source>
</evidence>
<dbReference type="GO" id="GO:0016020">
    <property type="term" value="C:membrane"/>
    <property type="evidence" value="ECO:0007669"/>
    <property type="project" value="UniProtKB-SubCell"/>
</dbReference>
<dbReference type="PANTHER" id="PTHR22936:SF69">
    <property type="entry name" value="RHOMBOID-LIKE PROTEIN"/>
    <property type="match status" value="1"/>
</dbReference>
<sequence>MASNNYYYDDGHRPPPSYHSTPDPYSQATHTPYHSDYSTSATPVPHGAPGSGSHAHNPQQTHQSPFASVFDDNYAAASSNSLPHHGQYPDTAYYGQGGPSPGPGPHAQGDIPLQDRTGKNGDMNDHIYDAPETGMAGEGRKKKKKVRVGELGMLGSDKKRIPWVCYVFTVVQVAVFIGEVIKNGILTGSPIMIKPQFNPMIGPSTQVLINMGARYGPCMHNVKEIQGSTVPVLFLCPNATRNDQFCPLSEVCGFGGVPNPTFNNADQTPEPNQWFRFIVPIFLHAGLIHIGFNMLLQMTLAKEMEQAIGSIRFFLVYISAGIFGFVMGGNFAAPGIASTGASGSLFGVIALTLLDLLYSWSERRNPVKDLMFIILDIVISFVLGLLPGLDNFSHIGGFLMGLALGICLLHSPNALRRKIGGGDNTSYSAVNPTGDGTAPGFLKSPIGFFKGRKPLWWAWWLVRVGFLIAVIIVFIVLLNNFYNGTHTCSWCKYLSCLPVSNWCDIGTIQQTTT</sequence>
<keyword evidence="6 10" id="KW-0378">Hydrolase</keyword>
<dbReference type="InterPro" id="IPR002610">
    <property type="entry name" value="Peptidase_S54_rhomboid-like"/>
</dbReference>
<feature type="transmembrane region" description="Helical" evidence="10">
    <location>
        <begin position="339"/>
        <end position="358"/>
    </location>
</feature>
<feature type="transmembrane region" description="Helical" evidence="10">
    <location>
        <begin position="274"/>
        <end position="292"/>
    </location>
</feature>
<dbReference type="KEGG" id="pchm:VFPPC_05652"/>
<evidence type="ECO:0000256" key="3">
    <source>
        <dbReference type="ARBA" id="ARBA00009045"/>
    </source>
</evidence>
<dbReference type="PANTHER" id="PTHR22936">
    <property type="entry name" value="RHOMBOID-RELATED"/>
    <property type="match status" value="1"/>
</dbReference>
<evidence type="ECO:0000256" key="5">
    <source>
        <dbReference type="ARBA" id="ARBA00022692"/>
    </source>
</evidence>
<dbReference type="InterPro" id="IPR022764">
    <property type="entry name" value="Peptidase_S54_rhomboid_dom"/>
</dbReference>
<feature type="domain" description="Peptidase S54 rhomboid" evidence="12">
    <location>
        <begin position="272"/>
        <end position="410"/>
    </location>
</feature>
<dbReference type="AlphaFoldDB" id="A0A179FFR3"/>
<feature type="transmembrane region" description="Helical" evidence="10">
    <location>
        <begin position="313"/>
        <end position="333"/>
    </location>
</feature>
<dbReference type="Pfam" id="PF01694">
    <property type="entry name" value="Rhomboid"/>
    <property type="match status" value="1"/>
</dbReference>
<dbReference type="GO" id="GO:0006508">
    <property type="term" value="P:proteolysis"/>
    <property type="evidence" value="ECO:0007669"/>
    <property type="project" value="UniProtKB-KW"/>
</dbReference>
<evidence type="ECO:0000256" key="7">
    <source>
        <dbReference type="ARBA" id="ARBA00022825"/>
    </source>
</evidence>
<accession>A0A179FFR3</accession>
<feature type="compositionally biased region" description="Polar residues" evidence="11">
    <location>
        <begin position="54"/>
        <end position="65"/>
    </location>
</feature>
<comment type="catalytic activity">
    <reaction evidence="1 10">
        <text>Cleaves type-1 transmembrane domains using a catalytic dyad composed of serine and histidine that are contributed by different transmembrane domains.</text>
        <dbReference type="EC" id="3.4.21.105"/>
    </reaction>
</comment>
<keyword evidence="7 10" id="KW-0720">Serine protease</keyword>
<evidence type="ECO:0000256" key="10">
    <source>
        <dbReference type="RuleBase" id="RU362115"/>
    </source>
</evidence>
<reference evidence="13 14" key="1">
    <citation type="journal article" date="2016" name="PLoS Pathog.">
        <title>Biosynthesis of antibiotic leucinostatins in bio-control fungus Purpureocillium lilacinum and their inhibition on phytophthora revealed by genome mining.</title>
        <authorList>
            <person name="Wang G."/>
            <person name="Liu Z."/>
            <person name="Lin R."/>
            <person name="Li E."/>
            <person name="Mao Z."/>
            <person name="Ling J."/>
            <person name="Yang Y."/>
            <person name="Yin W.B."/>
            <person name="Xie B."/>
        </authorList>
    </citation>
    <scope>NUCLEOTIDE SEQUENCE [LARGE SCALE GENOMIC DNA]</scope>
    <source>
        <strain evidence="13">170</strain>
    </source>
</reference>
<organism evidence="13 14">
    <name type="scientific">Pochonia chlamydosporia 170</name>
    <dbReference type="NCBI Taxonomy" id="1380566"/>
    <lineage>
        <taxon>Eukaryota</taxon>
        <taxon>Fungi</taxon>
        <taxon>Dikarya</taxon>
        <taxon>Ascomycota</taxon>
        <taxon>Pezizomycotina</taxon>
        <taxon>Sordariomycetes</taxon>
        <taxon>Hypocreomycetidae</taxon>
        <taxon>Hypocreales</taxon>
        <taxon>Clavicipitaceae</taxon>
        <taxon>Pochonia</taxon>
    </lineage>
</organism>
<evidence type="ECO:0000256" key="2">
    <source>
        <dbReference type="ARBA" id="ARBA00004141"/>
    </source>
</evidence>
<comment type="caution">
    <text evidence="13">The sequence shown here is derived from an EMBL/GenBank/DDBJ whole genome shotgun (WGS) entry which is preliminary data.</text>
</comment>
<dbReference type="EMBL" id="LSBJ02000005">
    <property type="protein sequence ID" value="OAQ64374.1"/>
    <property type="molecule type" value="Genomic_DNA"/>
</dbReference>
<evidence type="ECO:0000256" key="9">
    <source>
        <dbReference type="ARBA" id="ARBA00023136"/>
    </source>
</evidence>
<dbReference type="GO" id="GO:0004252">
    <property type="term" value="F:serine-type endopeptidase activity"/>
    <property type="evidence" value="ECO:0007669"/>
    <property type="project" value="InterPro"/>
</dbReference>
<evidence type="ECO:0000259" key="12">
    <source>
        <dbReference type="Pfam" id="PF01694"/>
    </source>
</evidence>
<dbReference type="Gene3D" id="1.20.1540.10">
    <property type="entry name" value="Rhomboid-like"/>
    <property type="match status" value="1"/>
</dbReference>
<feature type="transmembrane region" description="Helical" evidence="10">
    <location>
        <begin position="460"/>
        <end position="482"/>
    </location>
</feature>
<dbReference type="EC" id="3.4.21.105" evidence="10"/>
<evidence type="ECO:0000256" key="8">
    <source>
        <dbReference type="ARBA" id="ARBA00022989"/>
    </source>
</evidence>
<comment type="function">
    <text evidence="10">Serine protease involved in intramembrane proteolysis.</text>
</comment>
<keyword evidence="9 10" id="KW-0472">Membrane</keyword>
<comment type="caution">
    <text evidence="10">Lacks conserved residue(s) required for the propagation of feature annotation.</text>
</comment>
<keyword evidence="14" id="KW-1185">Reference proteome</keyword>
<feature type="region of interest" description="Disordered" evidence="11">
    <location>
        <begin position="77"/>
        <end position="123"/>
    </location>
</feature>
<feature type="compositionally biased region" description="Polar residues" evidence="11">
    <location>
        <begin position="18"/>
        <end position="42"/>
    </location>
</feature>
<protein>
    <recommendedName>
        <fullName evidence="10">Rhomboid-type serine protease</fullName>
        <ecNumber evidence="10">3.4.21.105</ecNumber>
    </recommendedName>
</protein>
<dbReference type="Proteomes" id="UP000078397">
    <property type="component" value="Unassembled WGS sequence"/>
</dbReference>
<keyword evidence="8 10" id="KW-1133">Transmembrane helix</keyword>
<feature type="transmembrane region" description="Helical" evidence="10">
    <location>
        <begin position="370"/>
        <end position="386"/>
    </location>
</feature>
<dbReference type="RefSeq" id="XP_018141688.1">
    <property type="nucleotide sequence ID" value="XM_018284811.1"/>
</dbReference>
<evidence type="ECO:0000256" key="6">
    <source>
        <dbReference type="ARBA" id="ARBA00022801"/>
    </source>
</evidence>
<gene>
    <name evidence="13" type="ORF">VFPPC_05652</name>
</gene>
<keyword evidence="4 10" id="KW-0645">Protease</keyword>
<name>A0A179FFR3_METCM</name>
<dbReference type="OrthoDB" id="2146116at2759"/>
<evidence type="ECO:0000313" key="13">
    <source>
        <dbReference type="EMBL" id="OAQ64374.1"/>
    </source>
</evidence>
<evidence type="ECO:0000256" key="4">
    <source>
        <dbReference type="ARBA" id="ARBA00022670"/>
    </source>
</evidence>
<comment type="subcellular location">
    <subcellularLocation>
        <location evidence="2 10">Membrane</location>
        <topology evidence="2 10">Multi-pass membrane protein</topology>
    </subcellularLocation>
</comment>
<comment type="similarity">
    <text evidence="3 10">Belongs to the peptidase S54 family.</text>
</comment>
<dbReference type="SUPFAM" id="SSF144091">
    <property type="entry name" value="Rhomboid-like"/>
    <property type="match status" value="1"/>
</dbReference>